<sequence>MYRLAFLAAPLALMACEDSMSDSGSTAAMPTPAEQACLRDVTAATANPDVVLLGSEFSEAGTMVRVGVGPEKAPWQCIAYGDGTTDGVMSMAAEGAL</sequence>
<reference evidence="1 2" key="1">
    <citation type="submission" date="2017-06" db="EMBL/GenBank/DDBJ databases">
        <authorList>
            <person name="Kim H.J."/>
            <person name="Triplett B.A."/>
        </authorList>
    </citation>
    <scope>NUCLEOTIDE SEQUENCE [LARGE SCALE GENOMIC DNA]</scope>
    <source>
        <strain evidence="1 2">DSM 29339</strain>
    </source>
</reference>
<gene>
    <name evidence="1" type="ORF">SAMN05421757_103125</name>
</gene>
<dbReference type="OrthoDB" id="8454614at2"/>
<dbReference type="Proteomes" id="UP000198426">
    <property type="component" value="Unassembled WGS sequence"/>
</dbReference>
<dbReference type="RefSeq" id="WP_089232728.1">
    <property type="nucleotide sequence ID" value="NZ_FZOY01000003.1"/>
</dbReference>
<dbReference type="AlphaFoldDB" id="A0A239GW09"/>
<evidence type="ECO:0000313" key="2">
    <source>
        <dbReference type="Proteomes" id="UP000198426"/>
    </source>
</evidence>
<dbReference type="EMBL" id="FZOY01000003">
    <property type="protein sequence ID" value="SNS73131.1"/>
    <property type="molecule type" value="Genomic_DNA"/>
</dbReference>
<protein>
    <submittedName>
        <fullName evidence="1">Uncharacterized protein</fullName>
    </submittedName>
</protein>
<dbReference type="PROSITE" id="PS51257">
    <property type="entry name" value="PROKAR_LIPOPROTEIN"/>
    <property type="match status" value="1"/>
</dbReference>
<proteinExistence type="predicted"/>
<name>A0A239GW09_9RHOB</name>
<accession>A0A239GW09</accession>
<evidence type="ECO:0000313" key="1">
    <source>
        <dbReference type="EMBL" id="SNS73131.1"/>
    </source>
</evidence>
<organism evidence="1 2">
    <name type="scientific">Tropicimonas sediminicola</name>
    <dbReference type="NCBI Taxonomy" id="1031541"/>
    <lineage>
        <taxon>Bacteria</taxon>
        <taxon>Pseudomonadati</taxon>
        <taxon>Pseudomonadota</taxon>
        <taxon>Alphaproteobacteria</taxon>
        <taxon>Rhodobacterales</taxon>
        <taxon>Roseobacteraceae</taxon>
        <taxon>Tropicimonas</taxon>
    </lineage>
</organism>
<keyword evidence="2" id="KW-1185">Reference proteome</keyword>